<dbReference type="InterPro" id="IPR043129">
    <property type="entry name" value="ATPase_NBD"/>
</dbReference>
<sequence length="119" mass="13577">MTLFIDTTDNDLVKITLLVKDKKFSKQWRTRRLSETLMPQISALIEKNKKKISDLKKIIVVRGPGFFSRVRTGVATANALAYGLNIRVAGVEVGQKEKKFSRLVLPFYQKPPNITKSKR</sequence>
<reference evidence="2 3" key="1">
    <citation type="journal article" date="2016" name="Nat. Commun.">
        <title>Thousands of microbial genomes shed light on interconnected biogeochemical processes in an aquifer system.</title>
        <authorList>
            <person name="Anantharaman K."/>
            <person name="Brown C.T."/>
            <person name="Hug L.A."/>
            <person name="Sharon I."/>
            <person name="Castelle C.J."/>
            <person name="Probst A.J."/>
            <person name="Thomas B.C."/>
            <person name="Singh A."/>
            <person name="Wilkins M.J."/>
            <person name="Karaoz U."/>
            <person name="Brodie E.L."/>
            <person name="Williams K.H."/>
            <person name="Hubbard S.S."/>
            <person name="Banfield J.F."/>
        </authorList>
    </citation>
    <scope>NUCLEOTIDE SEQUENCE [LARGE SCALE GENOMIC DNA]</scope>
</reference>
<dbReference type="NCBIfam" id="TIGR03725">
    <property type="entry name" value="T6A_YeaZ"/>
    <property type="match status" value="1"/>
</dbReference>
<gene>
    <name evidence="2" type="ORF">A2720_04490</name>
</gene>
<organism evidence="2 3">
    <name type="scientific">Candidatus Doudnabacteria bacterium RIFCSPHIGHO2_01_FULL_46_24</name>
    <dbReference type="NCBI Taxonomy" id="1817825"/>
    <lineage>
        <taxon>Bacteria</taxon>
        <taxon>Candidatus Doudnaibacteriota</taxon>
    </lineage>
</organism>
<name>A0A1F5NSZ6_9BACT</name>
<dbReference type="SUPFAM" id="SSF53067">
    <property type="entry name" value="Actin-like ATPase domain"/>
    <property type="match status" value="1"/>
</dbReference>
<feature type="domain" description="Gcp-like" evidence="1">
    <location>
        <begin position="31"/>
        <end position="92"/>
    </location>
</feature>
<evidence type="ECO:0000313" key="3">
    <source>
        <dbReference type="Proteomes" id="UP000178892"/>
    </source>
</evidence>
<dbReference type="Proteomes" id="UP000178892">
    <property type="component" value="Unassembled WGS sequence"/>
</dbReference>
<protein>
    <submittedName>
        <fullName evidence="2">tRNA (Adenosine(37)-N6)-threonylcarbamoyltransferase complex dimerization subunit type 1 TsaB</fullName>
    </submittedName>
</protein>
<dbReference type="Gene3D" id="3.30.420.40">
    <property type="match status" value="1"/>
</dbReference>
<proteinExistence type="predicted"/>
<dbReference type="STRING" id="1817825.A2720_04490"/>
<dbReference type="AlphaFoldDB" id="A0A1F5NSZ6"/>
<dbReference type="Pfam" id="PF00814">
    <property type="entry name" value="TsaD"/>
    <property type="match status" value="1"/>
</dbReference>
<keyword evidence="2" id="KW-0808">Transferase</keyword>
<dbReference type="GO" id="GO:0002949">
    <property type="term" value="P:tRNA threonylcarbamoyladenosine modification"/>
    <property type="evidence" value="ECO:0007669"/>
    <property type="project" value="InterPro"/>
</dbReference>
<comment type="caution">
    <text evidence="2">The sequence shown here is derived from an EMBL/GenBank/DDBJ whole genome shotgun (WGS) entry which is preliminary data.</text>
</comment>
<dbReference type="InterPro" id="IPR022496">
    <property type="entry name" value="T6A_TsaB"/>
</dbReference>
<dbReference type="GO" id="GO:0016740">
    <property type="term" value="F:transferase activity"/>
    <property type="evidence" value="ECO:0007669"/>
    <property type="project" value="UniProtKB-KW"/>
</dbReference>
<dbReference type="EMBL" id="MFEL01000018">
    <property type="protein sequence ID" value="OGE80789.1"/>
    <property type="molecule type" value="Genomic_DNA"/>
</dbReference>
<dbReference type="InterPro" id="IPR000905">
    <property type="entry name" value="Gcp-like_dom"/>
</dbReference>
<accession>A0A1F5NSZ6</accession>
<evidence type="ECO:0000313" key="2">
    <source>
        <dbReference type="EMBL" id="OGE80789.1"/>
    </source>
</evidence>
<evidence type="ECO:0000259" key="1">
    <source>
        <dbReference type="Pfam" id="PF00814"/>
    </source>
</evidence>